<dbReference type="InterPro" id="IPR013752">
    <property type="entry name" value="KPA_reductase"/>
</dbReference>
<name>B3TAJ7_9ZZZZ</name>
<dbReference type="Gene3D" id="3.40.50.720">
    <property type="entry name" value="NAD(P)-binding Rossmann-like Domain"/>
    <property type="match status" value="1"/>
</dbReference>
<dbReference type="InterPro" id="IPR008927">
    <property type="entry name" value="6-PGluconate_DH-like_C_sf"/>
</dbReference>
<dbReference type="InterPro" id="IPR036291">
    <property type="entry name" value="NAD(P)-bd_dom_sf"/>
</dbReference>
<dbReference type="PANTHER" id="PTHR43765:SF2">
    <property type="entry name" value="2-DEHYDROPANTOATE 2-REDUCTASE"/>
    <property type="match status" value="1"/>
</dbReference>
<dbReference type="GO" id="GO:0015940">
    <property type="term" value="P:pantothenate biosynthetic process"/>
    <property type="evidence" value="ECO:0007669"/>
    <property type="project" value="InterPro"/>
</dbReference>
<evidence type="ECO:0000256" key="5">
    <source>
        <dbReference type="ARBA" id="ARBA00032024"/>
    </source>
</evidence>
<dbReference type="GO" id="GO:0008677">
    <property type="term" value="F:2-dehydropantoate 2-reductase activity"/>
    <property type="evidence" value="ECO:0007669"/>
    <property type="project" value="UniProtKB-EC"/>
</dbReference>
<dbReference type="FunFam" id="1.10.1040.10:FF:000017">
    <property type="entry name" value="2-dehydropantoate 2-reductase"/>
    <property type="match status" value="1"/>
</dbReference>
<keyword evidence="4" id="KW-0560">Oxidoreductase</keyword>
<dbReference type="AlphaFoldDB" id="B3TAJ7"/>
<evidence type="ECO:0000259" key="7">
    <source>
        <dbReference type="Pfam" id="PF02558"/>
    </source>
</evidence>
<feature type="domain" description="Ketopantoate reductase C-terminal" evidence="8">
    <location>
        <begin position="209"/>
        <end position="333"/>
    </location>
</feature>
<evidence type="ECO:0000256" key="4">
    <source>
        <dbReference type="ARBA" id="ARBA00023002"/>
    </source>
</evidence>
<dbReference type="Pfam" id="PF08546">
    <property type="entry name" value="ApbA_C"/>
    <property type="match status" value="1"/>
</dbReference>
<evidence type="ECO:0000259" key="8">
    <source>
        <dbReference type="Pfam" id="PF08546"/>
    </source>
</evidence>
<dbReference type="SUPFAM" id="SSF48179">
    <property type="entry name" value="6-phosphogluconate dehydrogenase C-terminal domain-like"/>
    <property type="match status" value="1"/>
</dbReference>
<dbReference type="InterPro" id="IPR003710">
    <property type="entry name" value="ApbA"/>
</dbReference>
<keyword evidence="6" id="KW-0472">Membrane</keyword>
<protein>
    <recommendedName>
        <fullName evidence="2">2-dehydropantoate 2-reductase</fullName>
        <ecNumber evidence="2">1.1.1.169</ecNumber>
    </recommendedName>
    <alternativeName>
        <fullName evidence="5">Ketopantoate reductase</fullName>
    </alternativeName>
</protein>
<dbReference type="InterPro" id="IPR050838">
    <property type="entry name" value="Ketopantoate_reductase"/>
</dbReference>
<evidence type="ECO:0000256" key="6">
    <source>
        <dbReference type="SAM" id="Phobius"/>
    </source>
</evidence>
<dbReference type="Pfam" id="PF02558">
    <property type="entry name" value="ApbA"/>
    <property type="match status" value="1"/>
</dbReference>
<keyword evidence="3" id="KW-0521">NADP</keyword>
<dbReference type="InterPro" id="IPR013332">
    <property type="entry name" value="KPR_N"/>
</dbReference>
<dbReference type="PANTHER" id="PTHR43765">
    <property type="entry name" value="2-DEHYDROPANTOATE 2-REDUCTASE-RELATED"/>
    <property type="match status" value="1"/>
</dbReference>
<evidence type="ECO:0000313" key="9">
    <source>
        <dbReference type="EMBL" id="ABZ09606.1"/>
    </source>
</evidence>
<keyword evidence="6" id="KW-1133">Transmembrane helix</keyword>
<evidence type="ECO:0000256" key="2">
    <source>
        <dbReference type="ARBA" id="ARBA00013014"/>
    </source>
</evidence>
<keyword evidence="6" id="KW-0812">Transmembrane</keyword>
<organism evidence="9">
    <name type="scientific">uncultured marine microorganism HF4000_APKG8D23</name>
    <dbReference type="NCBI Taxonomy" id="455554"/>
    <lineage>
        <taxon>unclassified sequences</taxon>
        <taxon>environmental samples</taxon>
    </lineage>
</organism>
<proteinExistence type="inferred from homology"/>
<dbReference type="NCBIfam" id="TIGR00745">
    <property type="entry name" value="apbA_panE"/>
    <property type="match status" value="1"/>
</dbReference>
<feature type="domain" description="Ketopantoate reductase N-terminal" evidence="7">
    <location>
        <begin position="25"/>
        <end position="181"/>
    </location>
</feature>
<sequence length="339" mass="35119">MGDRRRGWHHPALRGTHDGGRMMRIAILGIGSIGGVLLGALADTDAEMVAVARGTTASELLEIGLVMHTPEGSIEVVPPEDFASFDSAAGPVPESIHGTCAAAILCGKADSTSVLVQLAEDVLSPEGVAISVQNGLGHAEALAHRLGRSRVLGGSITHAAWRDGEGSVHWAGRGAIRLGWLDGGAPSGAAIELLATLEAAGLEPVWSEDMQRVVWIKLLVNVAINPVCSIAGVRNGALLEVPDLWEQALAAMQEAAGVAEASGVDLGDLVIEDYLRQVAGATAGNRCSMLQDVMAGRKTEIDELCGAVVSQGESVGVPTPRNAMLQALVRGIQISPHFD</sequence>
<dbReference type="EMBL" id="EU016654">
    <property type="protein sequence ID" value="ABZ09606.1"/>
    <property type="molecule type" value="Genomic_DNA"/>
</dbReference>
<evidence type="ECO:0000256" key="1">
    <source>
        <dbReference type="ARBA" id="ARBA00007870"/>
    </source>
</evidence>
<reference evidence="9" key="1">
    <citation type="journal article" date="2008" name="ISME J.">
        <title>Genomic patterns of recombination, clonal divergence and environment in marine microbial populations.</title>
        <authorList>
            <person name="Konstantinidis K.T."/>
            <person name="Delong E.F."/>
        </authorList>
    </citation>
    <scope>NUCLEOTIDE SEQUENCE</scope>
</reference>
<dbReference type="EC" id="1.1.1.169" evidence="2"/>
<comment type="similarity">
    <text evidence="1">Belongs to the ketopantoate reductase family.</text>
</comment>
<dbReference type="SUPFAM" id="SSF51735">
    <property type="entry name" value="NAD(P)-binding Rossmann-fold domains"/>
    <property type="match status" value="1"/>
</dbReference>
<dbReference type="InterPro" id="IPR013328">
    <property type="entry name" value="6PGD_dom2"/>
</dbReference>
<evidence type="ECO:0000256" key="3">
    <source>
        <dbReference type="ARBA" id="ARBA00022857"/>
    </source>
</evidence>
<dbReference type="GO" id="GO:0050661">
    <property type="term" value="F:NADP binding"/>
    <property type="evidence" value="ECO:0007669"/>
    <property type="project" value="TreeGrafter"/>
</dbReference>
<dbReference type="Gene3D" id="1.10.1040.10">
    <property type="entry name" value="N-(1-d-carboxylethyl)-l-norvaline Dehydrogenase, domain 2"/>
    <property type="match status" value="1"/>
</dbReference>
<gene>
    <name evidence="9" type="ORF">ALOHA_HF4000APKG8D23ctg1g24</name>
</gene>
<feature type="transmembrane region" description="Helical" evidence="6">
    <location>
        <begin position="21"/>
        <end position="42"/>
    </location>
</feature>
<accession>B3TAJ7</accession>